<keyword evidence="4 5" id="KW-0326">Glycosidase</keyword>
<dbReference type="SUPFAM" id="SSF51011">
    <property type="entry name" value="Glycosyl hydrolase domain"/>
    <property type="match status" value="1"/>
</dbReference>
<keyword evidence="10" id="KW-1185">Reference proteome</keyword>
<feature type="domain" description="Glycosyl hydrolase family 31 C-terminal" evidence="8">
    <location>
        <begin position="630"/>
        <end position="717"/>
    </location>
</feature>
<feature type="signal peptide" evidence="6">
    <location>
        <begin position="1"/>
        <end position="18"/>
    </location>
</feature>
<evidence type="ECO:0000256" key="3">
    <source>
        <dbReference type="ARBA" id="ARBA00023180"/>
    </source>
</evidence>
<name>A0AAU9K264_9CILI</name>
<evidence type="ECO:0000259" key="7">
    <source>
        <dbReference type="Pfam" id="PF01055"/>
    </source>
</evidence>
<dbReference type="Pfam" id="PF01055">
    <property type="entry name" value="Glyco_hydro_31_2nd"/>
    <property type="match status" value="1"/>
</dbReference>
<gene>
    <name evidence="9" type="ORF">BSTOLATCC_MIC54056</name>
</gene>
<dbReference type="InterPro" id="IPR013780">
    <property type="entry name" value="Glyco_hydro_b"/>
</dbReference>
<dbReference type="Pfam" id="PF21365">
    <property type="entry name" value="Glyco_hydro_31_3rd"/>
    <property type="match status" value="1"/>
</dbReference>
<evidence type="ECO:0008006" key="11">
    <source>
        <dbReference type="Google" id="ProtNLM"/>
    </source>
</evidence>
<dbReference type="GO" id="GO:0004553">
    <property type="term" value="F:hydrolase activity, hydrolyzing O-glycosyl compounds"/>
    <property type="evidence" value="ECO:0007669"/>
    <property type="project" value="InterPro"/>
</dbReference>
<dbReference type="PROSITE" id="PS51257">
    <property type="entry name" value="PROKAR_LIPOPROTEIN"/>
    <property type="match status" value="1"/>
</dbReference>
<dbReference type="SUPFAM" id="SSF51445">
    <property type="entry name" value="(Trans)glycosidases"/>
    <property type="match status" value="1"/>
</dbReference>
<comment type="caution">
    <text evidence="9">The sequence shown here is derived from an EMBL/GenBank/DDBJ whole genome shotgun (WGS) entry which is preliminary data.</text>
</comment>
<evidence type="ECO:0000256" key="5">
    <source>
        <dbReference type="RuleBase" id="RU361185"/>
    </source>
</evidence>
<evidence type="ECO:0000256" key="6">
    <source>
        <dbReference type="SAM" id="SignalP"/>
    </source>
</evidence>
<dbReference type="CDD" id="cd06602">
    <property type="entry name" value="GH31_MGAM_SI_GAA"/>
    <property type="match status" value="1"/>
</dbReference>
<dbReference type="InterPro" id="IPR000322">
    <property type="entry name" value="Glyco_hydro_31_TIM"/>
</dbReference>
<keyword evidence="2 5" id="KW-0378">Hydrolase</keyword>
<dbReference type="Proteomes" id="UP001162131">
    <property type="component" value="Unassembled WGS sequence"/>
</dbReference>
<dbReference type="GO" id="GO:0005975">
    <property type="term" value="P:carbohydrate metabolic process"/>
    <property type="evidence" value="ECO:0007669"/>
    <property type="project" value="InterPro"/>
</dbReference>
<accession>A0AAU9K264</accession>
<dbReference type="CDD" id="cd14752">
    <property type="entry name" value="GH31_N"/>
    <property type="match status" value="1"/>
</dbReference>
<keyword evidence="3" id="KW-0325">Glycoprotein</keyword>
<evidence type="ECO:0000313" key="10">
    <source>
        <dbReference type="Proteomes" id="UP001162131"/>
    </source>
</evidence>
<proteinExistence type="inferred from homology"/>
<sequence length="867" mass="97593">MVKSLVLLLFTLLSLACAINNKFLADKILSADGNPYVVTKVTTSTYGIVALAQLSLTSYQAASEQVIQSLTISIQFDTNTRVRVKITDTDNERWEVPISIPSYTPSGQNLQYTISPIVEGPLSIQITRNLDKKVVFNLNPAQPFFYNNQDIGFSNYVGYPISVIGLGERVSTFVLAQGTYTLYSRDRGSPIDTGSTPDSNMYSSQPFYLAIDDDLAAHGALLLNSNAMSATVGENYVEFRTTGGIIDFYVFVGPEPEAVINQYHDLIGYPVLTPWWGLGWHQCRYGFQNISVVEEVTNDYTYYDIPLDVMWIDIDYMNEFQDFTLNPVTYPQANFTKWINQLHSSNKHFVPITDAGIGVNPSYQAYLDGLKQNVYIQSAYVSGPTQGVVWPGTSVFVDFFHPNSTNFWFNQILKFEKLTSFSGIWIDMNEASNFINGEVGHSPSIITNLTMPYTPGEDVNMRSLDVASKHYGGLLEYDVHSLFGFTETIATYRYFEVYNLRPFIITRSSFVGTGRYAGKWSGDNKSLWPFLEYSITGIYNFGMFGIPFSGADICGFQLNTTEEMCARWTQLGTLYPFSRNHNGIDSIDQYPWSFGSDLLETSKLAIRNKYWLMLYFSTEMFKVSQNGGIFFKPAFFEYPDDANLLNNSSEHFMLGKGLIVHPCLWEGIDGRVSYFPDDIWYNLYNGNKTILDAQNSVYLDMTLPGDIPIHVRGGHIIPTLDTSKTVLDVETLRKSPITLIVALDQNGKAQGDVVFDDGVSLDTLSRGHYTQIHYNYWNKNATTTVLTIQTVHRGYKMIQGEFPYISSIVIYGINRKPQSVIFYSGGTYTPLSASISLDVGDSVCTIWFSSQISPDRYDGFIFNFGSQ</sequence>
<evidence type="ECO:0000256" key="1">
    <source>
        <dbReference type="ARBA" id="ARBA00007806"/>
    </source>
</evidence>
<dbReference type="Gene3D" id="2.60.40.1180">
    <property type="entry name" value="Golgi alpha-mannosidase II"/>
    <property type="match status" value="2"/>
</dbReference>
<dbReference type="InterPro" id="IPR017853">
    <property type="entry name" value="GH"/>
</dbReference>
<dbReference type="Gene3D" id="2.60.40.1760">
    <property type="entry name" value="glycosyl hydrolase (family 31)"/>
    <property type="match status" value="1"/>
</dbReference>
<dbReference type="AlphaFoldDB" id="A0AAU9K264"/>
<dbReference type="EMBL" id="CAJZBQ010000053">
    <property type="protein sequence ID" value="CAG9332002.1"/>
    <property type="molecule type" value="Genomic_DNA"/>
</dbReference>
<dbReference type="PANTHER" id="PTHR22762:SF133">
    <property type="entry name" value="P-TYPE DOMAIN-CONTAINING PROTEIN"/>
    <property type="match status" value="1"/>
</dbReference>
<dbReference type="InterPro" id="IPR011013">
    <property type="entry name" value="Gal_mutarotase_sf_dom"/>
</dbReference>
<dbReference type="PANTHER" id="PTHR22762">
    <property type="entry name" value="ALPHA-GLUCOSIDASE"/>
    <property type="match status" value="1"/>
</dbReference>
<dbReference type="PROSITE" id="PS00129">
    <property type="entry name" value="GLYCOSYL_HYDROL_F31_1"/>
    <property type="match status" value="1"/>
</dbReference>
<dbReference type="InterPro" id="IPR030458">
    <property type="entry name" value="Glyco_hydro_31_AS"/>
</dbReference>
<reference evidence="9" key="1">
    <citation type="submission" date="2021-09" db="EMBL/GenBank/DDBJ databases">
        <authorList>
            <consortium name="AG Swart"/>
            <person name="Singh M."/>
            <person name="Singh A."/>
            <person name="Seah K."/>
            <person name="Emmerich C."/>
        </authorList>
    </citation>
    <scope>NUCLEOTIDE SEQUENCE</scope>
    <source>
        <strain evidence="9">ATCC30299</strain>
    </source>
</reference>
<organism evidence="9 10">
    <name type="scientific">Blepharisma stoltei</name>
    <dbReference type="NCBI Taxonomy" id="1481888"/>
    <lineage>
        <taxon>Eukaryota</taxon>
        <taxon>Sar</taxon>
        <taxon>Alveolata</taxon>
        <taxon>Ciliophora</taxon>
        <taxon>Postciliodesmatophora</taxon>
        <taxon>Heterotrichea</taxon>
        <taxon>Heterotrichida</taxon>
        <taxon>Blepharismidae</taxon>
        <taxon>Blepharisma</taxon>
    </lineage>
</organism>
<feature type="chain" id="PRO_5043437514" description="Alpha-glucosidase" evidence="6">
    <location>
        <begin position="19"/>
        <end position="867"/>
    </location>
</feature>
<dbReference type="GO" id="GO:0030246">
    <property type="term" value="F:carbohydrate binding"/>
    <property type="evidence" value="ECO:0007669"/>
    <property type="project" value="InterPro"/>
</dbReference>
<evidence type="ECO:0000256" key="4">
    <source>
        <dbReference type="ARBA" id="ARBA00023295"/>
    </source>
</evidence>
<evidence type="ECO:0000256" key="2">
    <source>
        <dbReference type="ARBA" id="ARBA00022801"/>
    </source>
</evidence>
<dbReference type="Gene3D" id="3.20.20.80">
    <property type="entry name" value="Glycosidases"/>
    <property type="match status" value="1"/>
</dbReference>
<dbReference type="InterPro" id="IPR048395">
    <property type="entry name" value="Glyco_hydro_31_C"/>
</dbReference>
<evidence type="ECO:0000313" key="9">
    <source>
        <dbReference type="EMBL" id="CAG9332002.1"/>
    </source>
</evidence>
<keyword evidence="6" id="KW-0732">Signal</keyword>
<protein>
    <recommendedName>
        <fullName evidence="11">Alpha-glucosidase</fullName>
    </recommendedName>
</protein>
<feature type="domain" description="Glycoside hydrolase family 31 TIM barrel" evidence="7">
    <location>
        <begin position="270"/>
        <end position="617"/>
    </location>
</feature>
<comment type="similarity">
    <text evidence="1 5">Belongs to the glycosyl hydrolase 31 family.</text>
</comment>
<dbReference type="SUPFAM" id="SSF74650">
    <property type="entry name" value="Galactose mutarotase-like"/>
    <property type="match status" value="1"/>
</dbReference>
<evidence type="ECO:0000259" key="8">
    <source>
        <dbReference type="Pfam" id="PF21365"/>
    </source>
</evidence>